<reference evidence="2" key="1">
    <citation type="journal article" date="2024" name="Int. J. Syst. Evol. Microbiol.">
        <title>Pectobacterium araliae sp. nov., a pathogen causing bacterial soft rot of Japanese angelica tree in Japan.</title>
        <authorList>
            <person name="Sawada H."/>
            <person name="Someya N."/>
            <person name="Morohoshi T."/>
            <person name="Ono M."/>
            <person name="Satou M."/>
        </authorList>
    </citation>
    <scope>NUCLEOTIDE SEQUENCE [LARGE SCALE GENOMIC DNA]</scope>
    <source>
        <strain evidence="2">MAFF 302110</strain>
    </source>
</reference>
<sequence length="457" mass="51935">MDSTLHQRLLATPQTQLLLLIEAIYGLDPKVDQRIEALLYRQDTVKQEKLLKERIASITRGKRFIDYYQSHGFAMELEALVGDIAYLIDDAPKKAFALIDALMSTHSRVYERADDSNGDIGGAYAAALSVWIKAASQWRLQGGKTRNWPDEVKKRHDENDYAVWDGVIAQSATLLTEPELQQLAQDFEHEYAAALINASHEEYNFRAAHATIGISGVAEALKDVALFERSILLGSPEPNELQKLHIVEFCLSINEAQSALKWLLEPFQNHTEVRRQALLDQAYSQLGDQDALLALRRGAYQQRPDYPRLQALLAVLQDETEKKTLLDKASTHALAMEDIEAKIGTLMALNDYEQAAAQLLAYRDSLNVFFGVLLNWADQFHDAECALAEIICYRLLLDDILSSGRSKAYDHAAIYYRKLDKLASRVTSHAPLLEWSEYQEQLKQQHGRKYSFWQRLQ</sequence>
<name>A0AAN0K8A5_9GAMM</name>
<evidence type="ECO:0000313" key="1">
    <source>
        <dbReference type="EMBL" id="BES82986.1"/>
    </source>
</evidence>
<dbReference type="RefSeq" id="WP_338659451.1">
    <property type="nucleotide sequence ID" value="NZ_AP028908.1"/>
</dbReference>
<dbReference type="KEGG" id="parl:PEC302110_00830"/>
<dbReference type="EMBL" id="AP028908">
    <property type="protein sequence ID" value="BES82986.1"/>
    <property type="molecule type" value="Genomic_DNA"/>
</dbReference>
<proteinExistence type="predicted"/>
<evidence type="ECO:0000313" key="2">
    <source>
        <dbReference type="Proteomes" id="UP001377830"/>
    </source>
</evidence>
<accession>A0AAN0K8A5</accession>
<dbReference type="AlphaFoldDB" id="A0AAN0K8A5"/>
<dbReference type="Proteomes" id="UP001377830">
    <property type="component" value="Chromosome"/>
</dbReference>
<dbReference type="InterPro" id="IPR049245">
    <property type="entry name" value="DUF6880"/>
</dbReference>
<keyword evidence="2" id="KW-1185">Reference proteome</keyword>
<organism evidence="1 2">
    <name type="scientific">Pectobacterium araliae</name>
    <dbReference type="NCBI Taxonomy" id="3073862"/>
    <lineage>
        <taxon>Bacteria</taxon>
        <taxon>Pseudomonadati</taxon>
        <taxon>Pseudomonadota</taxon>
        <taxon>Gammaproteobacteria</taxon>
        <taxon>Enterobacterales</taxon>
        <taxon>Pectobacteriaceae</taxon>
        <taxon>Pectobacterium</taxon>
    </lineage>
</organism>
<dbReference type="Pfam" id="PF21810">
    <property type="entry name" value="DUF6880"/>
    <property type="match status" value="1"/>
</dbReference>
<gene>
    <name evidence="1" type="ORF">PEC302110_00830</name>
</gene>
<protein>
    <submittedName>
        <fullName evidence="1">Uncharacterized protein</fullName>
    </submittedName>
</protein>